<dbReference type="GO" id="GO:0052689">
    <property type="term" value="F:carboxylic ester hydrolase activity"/>
    <property type="evidence" value="ECO:0007669"/>
    <property type="project" value="UniProtKB-KW"/>
</dbReference>
<dbReference type="Pfam" id="PF07519">
    <property type="entry name" value="Tannase"/>
    <property type="match status" value="1"/>
</dbReference>
<comment type="similarity">
    <text evidence="1">Belongs to the tannase family.</text>
</comment>
<dbReference type="PROSITE" id="PS51257">
    <property type="entry name" value="PROKAR_LIPOPROTEIN"/>
    <property type="match status" value="1"/>
</dbReference>
<evidence type="ECO:0000313" key="9">
    <source>
        <dbReference type="EMBL" id="ATA21575.1"/>
    </source>
</evidence>
<evidence type="ECO:0000256" key="4">
    <source>
        <dbReference type="ARBA" id="ARBA00022729"/>
    </source>
</evidence>
<keyword evidence="2" id="KW-0719">Serine esterase</keyword>
<keyword evidence="4 8" id="KW-0732">Signal</keyword>
<feature type="signal peptide" evidence="8">
    <location>
        <begin position="1"/>
        <end position="34"/>
    </location>
</feature>
<evidence type="ECO:0000256" key="3">
    <source>
        <dbReference type="ARBA" id="ARBA00022723"/>
    </source>
</evidence>
<evidence type="ECO:0000256" key="2">
    <source>
        <dbReference type="ARBA" id="ARBA00022487"/>
    </source>
</evidence>
<dbReference type="PANTHER" id="PTHR33938:SF15">
    <property type="entry name" value="FERULOYL ESTERASE B-RELATED"/>
    <property type="match status" value="1"/>
</dbReference>
<evidence type="ECO:0000256" key="5">
    <source>
        <dbReference type="ARBA" id="ARBA00022801"/>
    </source>
</evidence>
<evidence type="ECO:0000313" key="10">
    <source>
        <dbReference type="Proteomes" id="UP000217182"/>
    </source>
</evidence>
<dbReference type="AlphaFoldDB" id="A0A250B647"/>
<evidence type="ECO:0000256" key="8">
    <source>
        <dbReference type="SAM" id="SignalP"/>
    </source>
</evidence>
<keyword evidence="6" id="KW-0106">Calcium</keyword>
<dbReference type="OrthoDB" id="7197884at2"/>
<feature type="chain" id="PRO_5012467927" evidence="8">
    <location>
        <begin position="35"/>
        <end position="587"/>
    </location>
</feature>
<evidence type="ECO:0000256" key="1">
    <source>
        <dbReference type="ARBA" id="ARBA00006249"/>
    </source>
</evidence>
<keyword evidence="5" id="KW-0378">Hydrolase</keyword>
<dbReference type="InterPro" id="IPR029058">
    <property type="entry name" value="AB_hydrolase_fold"/>
</dbReference>
<dbReference type="GO" id="GO:0046872">
    <property type="term" value="F:metal ion binding"/>
    <property type="evidence" value="ECO:0007669"/>
    <property type="project" value="UniProtKB-KW"/>
</dbReference>
<dbReference type="SUPFAM" id="SSF53474">
    <property type="entry name" value="alpha/beta-Hydrolases"/>
    <property type="match status" value="1"/>
</dbReference>
<evidence type="ECO:0000256" key="7">
    <source>
        <dbReference type="ARBA" id="ARBA00023157"/>
    </source>
</evidence>
<organism evidence="9 10">
    <name type="scientific">Gibbsiella quercinecans</name>
    <dbReference type="NCBI Taxonomy" id="929813"/>
    <lineage>
        <taxon>Bacteria</taxon>
        <taxon>Pseudomonadati</taxon>
        <taxon>Pseudomonadota</taxon>
        <taxon>Gammaproteobacteria</taxon>
        <taxon>Enterobacterales</taxon>
        <taxon>Yersiniaceae</taxon>
        <taxon>Gibbsiella</taxon>
    </lineage>
</organism>
<sequence>MLTPKVRSGGSGSSWLACLAAALLPWSALSTATAQTPLAAQYAALEIVKPVTACANLATFDLTAIGGGGSRVTSAKEQRSSQGAAVCAVEGVLAPSITFSVELPTESWTQRYLQIGCGGLCGRVAKNVGAADGCAPSNAGGFVIAATDMGHQDQDGSFGRDPQKRADFAHRAQHLTAVASKALIQAFYGQKAAYAYFNGCSDGGREALIEAQRYPDDFNGIIAGASALNFQAQNAVFHAWQARANTGADGKPILLASRLPILHQAVLAACDKLDGLADGLIQNPLACHFDPATVQCPAGAEDTSACLTVAEVGVVRKFYDGPRDPATGTRLTAGGPQFGSELAWTGVYVPSSHDQKIFSEMVSLQVLRNMAFETNPPASFGLADMKFDLATFDKLRPRHALFDATNPDLSAFSAAGGKLILWHGWADQHISPINTIAYYTAVEKQMGKTQADAFTRLYLFPGMYHCGNGEGPYQVDLLTPMMSWVEKGAAPEVVVASQPEQAAASDFGAPVGDKPGKADKQAHQPAAPLAVKILRTRPVYPWPYTVSYAGKGDVNQAASFVRGPAIAFDMPAWAGADFFTPYTPLQR</sequence>
<dbReference type="Gene3D" id="3.40.50.1820">
    <property type="entry name" value="alpha/beta hydrolase"/>
    <property type="match status" value="1"/>
</dbReference>
<dbReference type="EMBL" id="CP014136">
    <property type="protein sequence ID" value="ATA21575.1"/>
    <property type="molecule type" value="Genomic_DNA"/>
</dbReference>
<dbReference type="KEGG" id="gqu:AWC35_20735"/>
<dbReference type="RefSeq" id="WP_095848156.1">
    <property type="nucleotide sequence ID" value="NZ_CP014136.1"/>
</dbReference>
<keyword evidence="3" id="KW-0479">Metal-binding</keyword>
<keyword evidence="7" id="KW-1015">Disulfide bond</keyword>
<accession>A0A250B647</accession>
<gene>
    <name evidence="9" type="ORF">AWC35_20735</name>
</gene>
<dbReference type="Proteomes" id="UP000217182">
    <property type="component" value="Chromosome"/>
</dbReference>
<reference evidence="9 10" key="1">
    <citation type="submission" date="2016-01" db="EMBL/GenBank/DDBJ databases">
        <authorList>
            <person name="Oliw E.H."/>
        </authorList>
    </citation>
    <scope>NUCLEOTIDE SEQUENCE [LARGE SCALE GENOMIC DNA]</scope>
    <source>
        <strain evidence="9 10">FRB97</strain>
    </source>
</reference>
<name>A0A250B647_9GAMM</name>
<dbReference type="InterPro" id="IPR011118">
    <property type="entry name" value="Tannase/feruloyl_esterase"/>
</dbReference>
<keyword evidence="10" id="KW-1185">Reference proteome</keyword>
<dbReference type="PANTHER" id="PTHR33938">
    <property type="entry name" value="FERULOYL ESTERASE B-RELATED"/>
    <property type="match status" value="1"/>
</dbReference>
<protein>
    <submittedName>
        <fullName evidence="9">Tannase</fullName>
    </submittedName>
</protein>
<evidence type="ECO:0000256" key="6">
    <source>
        <dbReference type="ARBA" id="ARBA00022837"/>
    </source>
</evidence>
<proteinExistence type="inferred from homology"/>